<feature type="domain" description="HTH myb-type" evidence="8">
    <location>
        <begin position="9"/>
        <end position="61"/>
    </location>
</feature>
<keyword evidence="5" id="KW-0804">Transcription</keyword>
<keyword evidence="4" id="KW-0238">DNA-binding</keyword>
<dbReference type="OMA" id="WENARME"/>
<evidence type="ECO:0000256" key="3">
    <source>
        <dbReference type="ARBA" id="ARBA00023015"/>
    </source>
</evidence>
<feature type="domain" description="HTH myb-type" evidence="8">
    <location>
        <begin position="62"/>
        <end position="116"/>
    </location>
</feature>
<reference evidence="9" key="1">
    <citation type="journal article" date="2017" name="Physiol. Mol. Biol. Plants">
        <title>Identification and expression analysis under abiotic stress of the R2R3-MYB genes in Ginkgo biloba L.</title>
        <authorList>
            <person name="Liu X."/>
            <person name="Yu W."/>
            <person name="Zhang X."/>
            <person name="Wang G."/>
            <person name="Cao F."/>
            <person name="Cheng H."/>
        </authorList>
    </citation>
    <scope>NUCLEOTIDE SEQUENCE</scope>
</reference>
<sequence>MGRAPCCDKNGLRKGPWTPEEDQKLNDYIQRHGHGSWRALPQHAGLLRCGKSCRLRWTNYLRPDVKRGKFSFAEEQTIIQLHGVLGNKWSAIAAQLPGRTDNEIKNYWNTHLKKRLRQMGIDPVTHRPRIDLFDFSNMTRFFAPATLSHMSAHWANARLEALTREYLRLAAWRSAAMIGDQQNGTQADTLIIRSKLGADAFCRPDINAHVTAPHPNNWGQNPEIGTVTCSGSDEQIMLGKHADNSEQFQ</sequence>
<dbReference type="Gene3D" id="1.10.10.60">
    <property type="entry name" value="Homeodomain-like"/>
    <property type="match status" value="2"/>
</dbReference>
<proteinExistence type="evidence at transcript level"/>
<dbReference type="PROSITE" id="PS50090">
    <property type="entry name" value="MYB_LIKE"/>
    <property type="match status" value="2"/>
</dbReference>
<dbReference type="GO" id="GO:0000976">
    <property type="term" value="F:transcription cis-regulatory region binding"/>
    <property type="evidence" value="ECO:0007669"/>
    <property type="project" value="UniProtKB-ARBA"/>
</dbReference>
<organism evidence="9">
    <name type="scientific">Ginkgo biloba</name>
    <name type="common">Ginkgo</name>
    <name type="synonym">Maidenhair tree</name>
    <dbReference type="NCBI Taxonomy" id="3311"/>
    <lineage>
        <taxon>Eukaryota</taxon>
        <taxon>Viridiplantae</taxon>
        <taxon>Streptophyta</taxon>
        <taxon>Embryophyta</taxon>
        <taxon>Tracheophyta</taxon>
        <taxon>Spermatophyta</taxon>
        <taxon>Ginkgoidae</taxon>
        <taxon>Ginkgoales</taxon>
        <taxon>Ginkgoaceae</taxon>
        <taxon>Ginkgo</taxon>
    </lineage>
</organism>
<dbReference type="InterPro" id="IPR015495">
    <property type="entry name" value="Myb_TF_plants"/>
</dbReference>
<evidence type="ECO:0000256" key="2">
    <source>
        <dbReference type="ARBA" id="ARBA00022737"/>
    </source>
</evidence>
<evidence type="ECO:0000256" key="4">
    <source>
        <dbReference type="ARBA" id="ARBA00023125"/>
    </source>
</evidence>
<dbReference type="SMR" id="A0A222UA75"/>
<keyword evidence="3" id="KW-0805">Transcription regulation</keyword>
<dbReference type="CDD" id="cd00167">
    <property type="entry name" value="SANT"/>
    <property type="match status" value="2"/>
</dbReference>
<feature type="domain" description="Myb-like" evidence="7">
    <location>
        <begin position="62"/>
        <end position="112"/>
    </location>
</feature>
<dbReference type="SUPFAM" id="SSF46689">
    <property type="entry name" value="Homeodomain-like"/>
    <property type="match status" value="1"/>
</dbReference>
<evidence type="ECO:0000256" key="1">
    <source>
        <dbReference type="ARBA" id="ARBA00004123"/>
    </source>
</evidence>
<dbReference type="InterPro" id="IPR017930">
    <property type="entry name" value="Myb_dom"/>
</dbReference>
<dbReference type="PROSITE" id="PS51294">
    <property type="entry name" value="HTH_MYB"/>
    <property type="match status" value="2"/>
</dbReference>
<dbReference type="AlphaFoldDB" id="A0A222UA75"/>
<keyword evidence="6" id="KW-0539">Nucleus</keyword>
<dbReference type="InterPro" id="IPR001005">
    <property type="entry name" value="SANT/Myb"/>
</dbReference>
<dbReference type="PANTHER" id="PTHR47994:SF5">
    <property type="entry name" value="F14D16.11-RELATED"/>
    <property type="match status" value="1"/>
</dbReference>
<dbReference type="FunFam" id="1.10.10.60:FF:000394">
    <property type="entry name" value="MYB transcription factor"/>
    <property type="match status" value="1"/>
</dbReference>
<keyword evidence="2" id="KW-0677">Repeat</keyword>
<dbReference type="InterPro" id="IPR009057">
    <property type="entry name" value="Homeodomain-like_sf"/>
</dbReference>
<feature type="domain" description="Myb-like" evidence="7">
    <location>
        <begin position="9"/>
        <end position="61"/>
    </location>
</feature>
<dbReference type="GO" id="GO:0051707">
    <property type="term" value="P:response to other organism"/>
    <property type="evidence" value="ECO:0007669"/>
    <property type="project" value="UniProtKB-ARBA"/>
</dbReference>
<evidence type="ECO:0000313" key="9">
    <source>
        <dbReference type="EMBL" id="ASR18087.1"/>
    </source>
</evidence>
<protein>
    <submittedName>
        <fullName evidence="9">R2R3MYB2</fullName>
    </submittedName>
</protein>
<dbReference type="SMART" id="SM00717">
    <property type="entry name" value="SANT"/>
    <property type="match status" value="2"/>
</dbReference>
<accession>A0A222UA75</accession>
<evidence type="ECO:0000256" key="6">
    <source>
        <dbReference type="ARBA" id="ARBA00023242"/>
    </source>
</evidence>
<dbReference type="PANTHER" id="PTHR47994">
    <property type="entry name" value="F14D16.11-RELATED"/>
    <property type="match status" value="1"/>
</dbReference>
<dbReference type="GO" id="GO:0005634">
    <property type="term" value="C:nucleus"/>
    <property type="evidence" value="ECO:0007669"/>
    <property type="project" value="UniProtKB-SubCell"/>
</dbReference>
<dbReference type="EMBL" id="KY703713">
    <property type="protein sequence ID" value="ASR18087.1"/>
    <property type="molecule type" value="mRNA"/>
</dbReference>
<evidence type="ECO:0000256" key="5">
    <source>
        <dbReference type="ARBA" id="ARBA00023163"/>
    </source>
</evidence>
<evidence type="ECO:0000259" key="7">
    <source>
        <dbReference type="PROSITE" id="PS50090"/>
    </source>
</evidence>
<name>A0A222UA75_GINBI</name>
<dbReference type="FunFam" id="1.10.10.60:FF:000001">
    <property type="entry name" value="MYB-related transcription factor"/>
    <property type="match status" value="1"/>
</dbReference>
<dbReference type="Pfam" id="PF00249">
    <property type="entry name" value="Myb_DNA-binding"/>
    <property type="match status" value="2"/>
</dbReference>
<evidence type="ECO:0000259" key="8">
    <source>
        <dbReference type="PROSITE" id="PS51294"/>
    </source>
</evidence>
<gene>
    <name evidence="9" type="primary">R2R3MYB2</name>
</gene>
<comment type="subcellular location">
    <subcellularLocation>
        <location evidence="1">Nucleus</location>
    </subcellularLocation>
</comment>